<dbReference type="EMBL" id="FOTK01000112">
    <property type="protein sequence ID" value="SFN02929.1"/>
    <property type="molecule type" value="Genomic_DNA"/>
</dbReference>
<dbReference type="Gene3D" id="3.40.190.10">
    <property type="entry name" value="Periplasmic binding protein-like II"/>
    <property type="match status" value="1"/>
</dbReference>
<evidence type="ECO:0000256" key="2">
    <source>
        <dbReference type="ARBA" id="ARBA00005695"/>
    </source>
</evidence>
<dbReference type="SUPFAM" id="SSF53850">
    <property type="entry name" value="Periplasmic binding protein-like II"/>
    <property type="match status" value="1"/>
</dbReference>
<comment type="similarity">
    <text evidence="2">Belongs to the bacterial solute-binding protein 5 family.</text>
</comment>
<name>A0A1I4VP93_9HYPH</name>
<organism evidence="5 6">
    <name type="scientific">Methylobacterium pseudosasicola</name>
    <dbReference type="NCBI Taxonomy" id="582667"/>
    <lineage>
        <taxon>Bacteria</taxon>
        <taxon>Pseudomonadati</taxon>
        <taxon>Pseudomonadota</taxon>
        <taxon>Alphaproteobacteria</taxon>
        <taxon>Hyphomicrobiales</taxon>
        <taxon>Methylobacteriaceae</taxon>
        <taxon>Methylobacterium</taxon>
    </lineage>
</organism>
<keyword evidence="6" id="KW-1185">Reference proteome</keyword>
<evidence type="ECO:0000313" key="6">
    <source>
        <dbReference type="Proteomes" id="UP000199048"/>
    </source>
</evidence>
<dbReference type="Proteomes" id="UP000199048">
    <property type="component" value="Unassembled WGS sequence"/>
</dbReference>
<protein>
    <submittedName>
        <fullName evidence="5">Peptide/nickel transport system substrate-binding protein</fullName>
    </submittedName>
</protein>
<proteinExistence type="inferred from homology"/>
<reference evidence="6" key="1">
    <citation type="submission" date="2016-10" db="EMBL/GenBank/DDBJ databases">
        <authorList>
            <person name="Varghese N."/>
            <person name="Submissions S."/>
        </authorList>
    </citation>
    <scope>NUCLEOTIDE SEQUENCE [LARGE SCALE GENOMIC DNA]</scope>
    <source>
        <strain evidence="6">BL36</strain>
    </source>
</reference>
<dbReference type="PANTHER" id="PTHR30290:SF38">
    <property type="entry name" value="D,D-DIPEPTIDE-BINDING PERIPLASMIC PROTEIN DDPA-RELATED"/>
    <property type="match status" value="1"/>
</dbReference>
<dbReference type="InterPro" id="IPR000914">
    <property type="entry name" value="SBP_5_dom"/>
</dbReference>
<accession>A0A1I4VP93</accession>
<evidence type="ECO:0000259" key="4">
    <source>
        <dbReference type="Pfam" id="PF00496"/>
    </source>
</evidence>
<dbReference type="Pfam" id="PF00496">
    <property type="entry name" value="SBP_bac_5"/>
    <property type="match status" value="1"/>
</dbReference>
<dbReference type="STRING" id="582667.SAMN05192568_11126"/>
<evidence type="ECO:0000313" key="5">
    <source>
        <dbReference type="EMBL" id="SFN02929.1"/>
    </source>
</evidence>
<dbReference type="AlphaFoldDB" id="A0A1I4VP93"/>
<dbReference type="GO" id="GO:1904680">
    <property type="term" value="F:peptide transmembrane transporter activity"/>
    <property type="evidence" value="ECO:0007669"/>
    <property type="project" value="TreeGrafter"/>
</dbReference>
<evidence type="ECO:0000256" key="3">
    <source>
        <dbReference type="ARBA" id="ARBA00022729"/>
    </source>
</evidence>
<gene>
    <name evidence="5" type="ORF">SAMN05192568_11126</name>
</gene>
<comment type="subcellular location">
    <subcellularLocation>
        <location evidence="1">Periplasm</location>
    </subcellularLocation>
</comment>
<sequence length="61" mass="6839">MCGKIYESLLTYDFDLTPKPGKAQSWDRSPNGLTYTFKLFPGITFHDGSPMTSEDVVFSVT</sequence>
<evidence type="ECO:0000256" key="1">
    <source>
        <dbReference type="ARBA" id="ARBA00004418"/>
    </source>
</evidence>
<keyword evidence="3" id="KW-0732">Signal</keyword>
<dbReference type="GO" id="GO:0015833">
    <property type="term" value="P:peptide transport"/>
    <property type="evidence" value="ECO:0007669"/>
    <property type="project" value="TreeGrafter"/>
</dbReference>
<dbReference type="InterPro" id="IPR039424">
    <property type="entry name" value="SBP_5"/>
</dbReference>
<dbReference type="PANTHER" id="PTHR30290">
    <property type="entry name" value="PERIPLASMIC BINDING COMPONENT OF ABC TRANSPORTER"/>
    <property type="match status" value="1"/>
</dbReference>
<dbReference type="RefSeq" id="WP_244537447.1">
    <property type="nucleotide sequence ID" value="NZ_FOTK01000112.1"/>
</dbReference>
<feature type="domain" description="Solute-binding protein family 5" evidence="4">
    <location>
        <begin position="17"/>
        <end position="60"/>
    </location>
</feature>